<proteinExistence type="predicted"/>
<dbReference type="KEGG" id="msv:Mesil_1259"/>
<sequence>MRPKPVVLIVRLWQVEDKLRASVRPAHGGVTRYFKDMASLCAYLVEAQRVGAEVKPLDAQGLK</sequence>
<keyword evidence="2" id="KW-1185">Reference proteome</keyword>
<accession>D7BE03</accession>
<evidence type="ECO:0000313" key="2">
    <source>
        <dbReference type="Proteomes" id="UP000001916"/>
    </source>
</evidence>
<protein>
    <submittedName>
        <fullName evidence="1">Uncharacterized protein</fullName>
    </submittedName>
</protein>
<evidence type="ECO:0000313" key="1">
    <source>
        <dbReference type="EMBL" id="ADH63154.1"/>
    </source>
</evidence>
<dbReference type="EMBL" id="CP002042">
    <property type="protein sequence ID" value="ADH63154.1"/>
    <property type="molecule type" value="Genomic_DNA"/>
</dbReference>
<gene>
    <name evidence="1" type="ordered locus">Mesil_1259</name>
</gene>
<dbReference type="AlphaFoldDB" id="D7BE03"/>
<name>D7BE03_ALLS1</name>
<dbReference type="OrthoDB" id="27295at2"/>
<organism evidence="1 2">
    <name type="scientific">Allomeiothermus silvanus (strain ATCC 700542 / DSM 9946 / NBRC 106475 / NCIMB 13440 / VI-R2)</name>
    <name type="common">Thermus silvanus</name>
    <dbReference type="NCBI Taxonomy" id="526227"/>
    <lineage>
        <taxon>Bacteria</taxon>
        <taxon>Thermotogati</taxon>
        <taxon>Deinococcota</taxon>
        <taxon>Deinococci</taxon>
        <taxon>Thermales</taxon>
        <taxon>Thermaceae</taxon>
        <taxon>Allomeiothermus</taxon>
    </lineage>
</organism>
<reference evidence="1 2" key="1">
    <citation type="journal article" date="2010" name="Stand. Genomic Sci.">
        <title>Complete genome sequence of Meiothermus silvanus type strain (VI-R2).</title>
        <authorList>
            <person name="Sikorski J."/>
            <person name="Tindall B.J."/>
            <person name="Lowry S."/>
            <person name="Lucas S."/>
            <person name="Nolan M."/>
            <person name="Copeland A."/>
            <person name="Glavina Del Rio T."/>
            <person name="Tice H."/>
            <person name="Cheng J.F."/>
            <person name="Han C."/>
            <person name="Pitluck S."/>
            <person name="Liolios K."/>
            <person name="Ivanova N."/>
            <person name="Mavromatis K."/>
            <person name="Mikhailova N."/>
            <person name="Pati A."/>
            <person name="Goodwin L."/>
            <person name="Chen A."/>
            <person name="Palaniappan K."/>
            <person name="Land M."/>
            <person name="Hauser L."/>
            <person name="Chang Y.J."/>
            <person name="Jeffries C.D."/>
            <person name="Rohde M."/>
            <person name="Goker M."/>
            <person name="Woyke T."/>
            <person name="Bristow J."/>
            <person name="Eisen J.A."/>
            <person name="Markowitz V."/>
            <person name="Hugenholtz P."/>
            <person name="Kyrpides N.C."/>
            <person name="Klenk H.P."/>
            <person name="Lapidus A."/>
        </authorList>
    </citation>
    <scope>NUCLEOTIDE SEQUENCE [LARGE SCALE GENOMIC DNA]</scope>
    <source>
        <strain evidence="2">ATCC 700542 / DSM 9946 / VI-R2</strain>
    </source>
</reference>
<dbReference type="RefSeq" id="WP_013157726.1">
    <property type="nucleotide sequence ID" value="NC_014212.1"/>
</dbReference>
<dbReference type="Proteomes" id="UP000001916">
    <property type="component" value="Chromosome"/>
</dbReference>
<dbReference type="HOGENOM" id="CLU_2880649_0_0_0"/>